<keyword evidence="5" id="KW-0067">ATP-binding</keyword>
<dbReference type="GO" id="GO:0006429">
    <property type="term" value="P:leucyl-tRNA aminoacylation"/>
    <property type="evidence" value="ECO:0007669"/>
    <property type="project" value="InterPro"/>
</dbReference>
<feature type="domain" description="Leucyl-tRNA synthetase editing" evidence="8">
    <location>
        <begin position="162"/>
        <end position="259"/>
    </location>
</feature>
<dbReference type="EC" id="6.1.1.4" evidence="2"/>
<dbReference type="GO" id="GO:0004823">
    <property type="term" value="F:leucine-tRNA ligase activity"/>
    <property type="evidence" value="ECO:0007669"/>
    <property type="project" value="UniProtKB-EC"/>
</dbReference>
<dbReference type="InterPro" id="IPR002302">
    <property type="entry name" value="Leu-tRNA-ligase"/>
</dbReference>
<evidence type="ECO:0000256" key="6">
    <source>
        <dbReference type="ARBA" id="ARBA00022917"/>
    </source>
</evidence>
<dbReference type="PANTHER" id="PTHR43740">
    <property type="entry name" value="LEUCYL-TRNA SYNTHETASE"/>
    <property type="match status" value="1"/>
</dbReference>
<dbReference type="RefSeq" id="WP_191209120.1">
    <property type="nucleotide sequence ID" value="NZ_BAABKL010000018.1"/>
</dbReference>
<dbReference type="GO" id="GO:0002161">
    <property type="term" value="F:aminoacyl-tRNA deacylase activity"/>
    <property type="evidence" value="ECO:0007669"/>
    <property type="project" value="InterPro"/>
</dbReference>
<dbReference type="Pfam" id="PF13603">
    <property type="entry name" value="tRNA-synt_1_2"/>
    <property type="match status" value="1"/>
</dbReference>
<organism evidence="9 10">
    <name type="scientific">Streptomyces chumphonensis</name>
    <dbReference type="NCBI Taxonomy" id="1214925"/>
    <lineage>
        <taxon>Bacteria</taxon>
        <taxon>Bacillati</taxon>
        <taxon>Actinomycetota</taxon>
        <taxon>Actinomycetes</taxon>
        <taxon>Kitasatosporales</taxon>
        <taxon>Streptomycetaceae</taxon>
        <taxon>Streptomyces</taxon>
    </lineage>
</organism>
<dbReference type="SUPFAM" id="SSF50677">
    <property type="entry name" value="ValRS/IleRS/LeuRS editing domain"/>
    <property type="match status" value="1"/>
</dbReference>
<dbReference type="AlphaFoldDB" id="A0A927ICF8"/>
<evidence type="ECO:0000313" key="10">
    <source>
        <dbReference type="Proteomes" id="UP000632289"/>
    </source>
</evidence>
<dbReference type="GO" id="GO:0005524">
    <property type="term" value="F:ATP binding"/>
    <property type="evidence" value="ECO:0007669"/>
    <property type="project" value="UniProtKB-KW"/>
</dbReference>
<dbReference type="Gene3D" id="3.90.740.10">
    <property type="entry name" value="Valyl/Leucyl/Isoleucyl-tRNA synthetase, editing domain"/>
    <property type="match status" value="1"/>
</dbReference>
<proteinExistence type="inferred from homology"/>
<keyword evidence="4" id="KW-0547">Nucleotide-binding</keyword>
<evidence type="ECO:0000256" key="4">
    <source>
        <dbReference type="ARBA" id="ARBA00022741"/>
    </source>
</evidence>
<evidence type="ECO:0000256" key="3">
    <source>
        <dbReference type="ARBA" id="ARBA00022598"/>
    </source>
</evidence>
<evidence type="ECO:0000256" key="1">
    <source>
        <dbReference type="ARBA" id="ARBA00005594"/>
    </source>
</evidence>
<reference evidence="9" key="1">
    <citation type="submission" date="2020-09" db="EMBL/GenBank/DDBJ databases">
        <title>Secondary metabolite and genome analysis of marine Streptomyces chumphonensis KK1-2T.</title>
        <authorList>
            <person name="Phongsopitanun W."/>
            <person name="Kanchanasin P."/>
            <person name="Pittayakhajonwut P."/>
            <person name="Suwanborirux K."/>
            <person name="Tanasupawat S."/>
        </authorList>
    </citation>
    <scope>NUCLEOTIDE SEQUENCE</scope>
    <source>
        <strain evidence="9">KK1-2</strain>
    </source>
</reference>
<dbReference type="Proteomes" id="UP000632289">
    <property type="component" value="Unassembled WGS sequence"/>
</dbReference>
<comment type="caution">
    <text evidence="9">The sequence shown here is derived from an EMBL/GenBank/DDBJ whole genome shotgun (WGS) entry which is preliminary data.</text>
</comment>
<dbReference type="PANTHER" id="PTHR43740:SF2">
    <property type="entry name" value="LEUCINE--TRNA LIGASE, MITOCHONDRIAL"/>
    <property type="match status" value="1"/>
</dbReference>
<evidence type="ECO:0000313" key="9">
    <source>
        <dbReference type="EMBL" id="MBD3931845.1"/>
    </source>
</evidence>
<keyword evidence="7" id="KW-0030">Aminoacyl-tRNA synthetase</keyword>
<keyword evidence="3 9" id="KW-0436">Ligase</keyword>
<evidence type="ECO:0000256" key="7">
    <source>
        <dbReference type="ARBA" id="ARBA00023146"/>
    </source>
</evidence>
<dbReference type="EMBL" id="JACXYU010000003">
    <property type="protein sequence ID" value="MBD3931845.1"/>
    <property type="molecule type" value="Genomic_DNA"/>
</dbReference>
<keyword evidence="10" id="KW-1185">Reference proteome</keyword>
<name>A0A927ICF8_9ACTN</name>
<dbReference type="InterPro" id="IPR009008">
    <property type="entry name" value="Val/Leu/Ile-tRNA-synth_edit"/>
</dbReference>
<comment type="similarity">
    <text evidence="1">Belongs to the class-I aminoacyl-tRNA synthetase family.</text>
</comment>
<dbReference type="InterPro" id="IPR025709">
    <property type="entry name" value="Leu_tRNA-synth_edit"/>
</dbReference>
<evidence type="ECO:0000259" key="8">
    <source>
        <dbReference type="Pfam" id="PF13603"/>
    </source>
</evidence>
<evidence type="ECO:0000256" key="2">
    <source>
        <dbReference type="ARBA" id="ARBA00013164"/>
    </source>
</evidence>
<sequence>MNHIVLSLRDPHDPMGTLRCRSYARLVSRLAAIEGHVSTAVDGSADAAGALTRLAAAGRLTGHGEPPATGEIRYVPTRAARERVGGGQDDDGWPRSVASRQRKAVRRTSGALLTFPLEDAERTDARVEVFTTDWSPSPAACAVAVHPGHPLSAGLAPGRSSAFTGRYCRHPLTGDLLPIWTAEWVKPEFGTGAVLVNPGHDASDLAFGREIGLPVRFALAPAGHDGSPQNWLTPPVVKTGNAIRTGATDGLDFAEAQAEYFRILSNRGLAQECTDFGAGSFTVAYFSMDGPDQIHWDPERRTVVPPGQDTVGAPTRVCPSATLAALDPVKRQAELCVVAPSSAAESDLLALRLLLAEPDLGPVAERAPDVMLVGKVAGESDGVNEDVLRLTMTTAAAAHETLSLKVQQLETSERFLSTHATLAELEKVPEGDADAATKKSAAQIKGLLRSKDAKQAFTNLYRLQKTLAKGDTPVDGALVIYGALVWAMAGLPSRYPEEQLAAAWRSI</sequence>
<accession>A0A927ICF8</accession>
<keyword evidence="6" id="KW-0648">Protein biosynthesis</keyword>
<protein>
    <recommendedName>
        <fullName evidence="2">leucine--tRNA ligase</fullName>
        <ecNumber evidence="2">6.1.1.4</ecNumber>
    </recommendedName>
</protein>
<gene>
    <name evidence="9" type="ORF">IF129_09755</name>
</gene>
<evidence type="ECO:0000256" key="5">
    <source>
        <dbReference type="ARBA" id="ARBA00022840"/>
    </source>
</evidence>